<organism evidence="2 3">
    <name type="scientific">Pseudobacteroides cellulosolvens ATCC 35603 = DSM 2933</name>
    <dbReference type="NCBI Taxonomy" id="398512"/>
    <lineage>
        <taxon>Bacteria</taxon>
        <taxon>Bacillati</taxon>
        <taxon>Bacillota</taxon>
        <taxon>Clostridia</taxon>
        <taxon>Eubacteriales</taxon>
        <taxon>Oscillospiraceae</taxon>
        <taxon>Pseudobacteroides</taxon>
    </lineage>
</organism>
<evidence type="ECO:0000313" key="2">
    <source>
        <dbReference type="EMBL" id="KNY28873.1"/>
    </source>
</evidence>
<dbReference type="RefSeq" id="WP_242857034.1">
    <property type="nucleotide sequence ID" value="NZ_LGTC01000001.1"/>
</dbReference>
<dbReference type="SUPFAM" id="SSF50249">
    <property type="entry name" value="Nucleic acid-binding proteins"/>
    <property type="match status" value="1"/>
</dbReference>
<dbReference type="InterPro" id="IPR002792">
    <property type="entry name" value="TRAM_dom"/>
</dbReference>
<proteinExistence type="predicted"/>
<dbReference type="Proteomes" id="UP000036923">
    <property type="component" value="Unassembled WGS sequence"/>
</dbReference>
<reference evidence="3" key="1">
    <citation type="submission" date="2015-07" db="EMBL/GenBank/DDBJ databases">
        <title>Near-Complete Genome Sequence of the Cellulolytic Bacterium Bacteroides (Pseudobacteroides) cellulosolvens ATCC 35603.</title>
        <authorList>
            <person name="Dassa B."/>
            <person name="Utturkar S.M."/>
            <person name="Klingeman D.M."/>
            <person name="Hurt R.A."/>
            <person name="Keller M."/>
            <person name="Xu J."/>
            <person name="Reddy Y.H.K."/>
            <person name="Borovok I."/>
            <person name="Grinberg I.R."/>
            <person name="Lamed R."/>
            <person name="Zhivin O."/>
            <person name="Bayer E.A."/>
            <person name="Brown S.D."/>
        </authorList>
    </citation>
    <scope>NUCLEOTIDE SEQUENCE [LARGE SCALE GENOMIC DNA]</scope>
    <source>
        <strain evidence="3">DSM 2933</strain>
    </source>
</reference>
<accession>A0A0L6JST1</accession>
<evidence type="ECO:0000313" key="3">
    <source>
        <dbReference type="Proteomes" id="UP000036923"/>
    </source>
</evidence>
<feature type="domain" description="TRAM" evidence="1">
    <location>
        <begin position="1"/>
        <end position="59"/>
    </location>
</feature>
<dbReference type="eggNOG" id="ENOG5033NU7">
    <property type="taxonomic scope" value="Bacteria"/>
</dbReference>
<evidence type="ECO:0000259" key="1">
    <source>
        <dbReference type="PROSITE" id="PS50926"/>
    </source>
</evidence>
<protein>
    <recommendedName>
        <fullName evidence="1">TRAM domain-containing protein</fullName>
    </recommendedName>
</protein>
<gene>
    <name evidence="2" type="ORF">Bccel_4147</name>
</gene>
<sequence length="115" mass="12665">MLIIGDLYTFDIIGLTQDGCGIGMVDGIKVFIEGVLPGETVRGTITKIEADYVAEQINSENVFIRVTAKRFIEVFKTTGAITGFDLGLYFKLVEKITVYNHSKLIISLLDGSEIE</sequence>
<dbReference type="AlphaFoldDB" id="A0A0L6JST1"/>
<name>A0A0L6JST1_9FIRM</name>
<comment type="caution">
    <text evidence="2">The sequence shown here is derived from an EMBL/GenBank/DDBJ whole genome shotgun (WGS) entry which is preliminary data.</text>
</comment>
<dbReference type="Gene3D" id="2.40.50.140">
    <property type="entry name" value="Nucleic acid-binding proteins"/>
    <property type="match status" value="1"/>
</dbReference>
<dbReference type="EMBL" id="LGTC01000001">
    <property type="protein sequence ID" value="KNY28873.1"/>
    <property type="molecule type" value="Genomic_DNA"/>
</dbReference>
<dbReference type="PROSITE" id="PS50926">
    <property type="entry name" value="TRAM"/>
    <property type="match status" value="1"/>
</dbReference>
<dbReference type="InterPro" id="IPR012340">
    <property type="entry name" value="NA-bd_OB-fold"/>
</dbReference>
<keyword evidence="3" id="KW-1185">Reference proteome</keyword>
<dbReference type="STRING" id="398512.Bccel_4147"/>